<evidence type="ECO:0000313" key="8">
    <source>
        <dbReference type="EMBL" id="ACO62021.1"/>
    </source>
</evidence>
<dbReference type="FunFam" id="2.40.50.140:FF:000062">
    <property type="entry name" value="DNA ligase"/>
    <property type="match status" value="1"/>
</dbReference>
<dbReference type="CDD" id="cd07969">
    <property type="entry name" value="OBF_DNA_ligase_I"/>
    <property type="match status" value="1"/>
</dbReference>
<dbReference type="GO" id="GO:0006281">
    <property type="term" value="P:DNA repair"/>
    <property type="evidence" value="ECO:0007669"/>
    <property type="project" value="InterPro"/>
</dbReference>
<accession>C1E332</accession>
<dbReference type="Pfam" id="PF04675">
    <property type="entry name" value="DNA_ligase_A_N"/>
    <property type="match status" value="1"/>
</dbReference>
<evidence type="ECO:0000256" key="4">
    <source>
        <dbReference type="ARBA" id="ARBA00022741"/>
    </source>
</evidence>
<dbReference type="InterPro" id="IPR012310">
    <property type="entry name" value="DNA_ligase_ATP-dep_cent"/>
</dbReference>
<keyword evidence="2" id="KW-0436">Ligase</keyword>
<dbReference type="InterPro" id="IPR050191">
    <property type="entry name" value="ATP-dep_DNA_ligase"/>
</dbReference>
<protein>
    <recommendedName>
        <fullName evidence="7">ATP-dependent DNA ligase family profile domain-containing protein</fullName>
    </recommendedName>
</protein>
<dbReference type="InterPro" id="IPR012340">
    <property type="entry name" value="NA-bd_OB-fold"/>
</dbReference>
<dbReference type="InterPro" id="IPR012308">
    <property type="entry name" value="DNA_ligase_ATP-dep_N"/>
</dbReference>
<dbReference type="SUPFAM" id="SSF56091">
    <property type="entry name" value="DNA ligase/mRNA capping enzyme, catalytic domain"/>
    <property type="match status" value="1"/>
</dbReference>
<dbReference type="Gene3D" id="2.40.50.140">
    <property type="entry name" value="Nucleic acid-binding proteins"/>
    <property type="match status" value="1"/>
</dbReference>
<dbReference type="GO" id="GO:0006273">
    <property type="term" value="P:lagging strand elongation"/>
    <property type="evidence" value="ECO:0007669"/>
    <property type="project" value="TreeGrafter"/>
</dbReference>
<dbReference type="AlphaFoldDB" id="C1E332"/>
<proteinExistence type="inferred from homology"/>
<feature type="compositionally biased region" description="Acidic residues" evidence="6">
    <location>
        <begin position="625"/>
        <end position="654"/>
    </location>
</feature>
<dbReference type="Pfam" id="PF01068">
    <property type="entry name" value="DNA_ligase_A_M"/>
    <property type="match status" value="1"/>
</dbReference>
<dbReference type="RefSeq" id="XP_002500763.1">
    <property type="nucleotide sequence ID" value="XM_002500717.1"/>
</dbReference>
<dbReference type="PROSITE" id="PS50160">
    <property type="entry name" value="DNA_LIGASE_A3"/>
    <property type="match status" value="1"/>
</dbReference>
<sequence length="654" mass="71223">MNRAPRDLLAAVYLTFGRCAERHEVGSELVVGGATVGASIAEAAGVSKQTVARMNDELGDLGDVAVALKRRQVTLAKPKPLTVRRVLETLRAIASEKGAGSAGRKKDRVLGLMRAAREGEIRWLTRTLIRNMRIGANKISVLHALASAAETHHSRRDGNASEGEAKLGVTPAMAAVQRAYSLCPSVDVLVPALVEGGVPNAVRSCTMRPFTPVKPMLASITAGAADAVTRIVCKREEDEESGKTFLVEYKYDGVRAQIHVAPSDGGGDDWAVKIFSRNCEDRTAAFPDVANIVLEGAKGGSGMVVDPHTGRGGGGLILDAEVVGIDRSTGRLRAFQDLASRPRGGVNEAELAARTAVDVVVFAFDLVLELARSAEVDAPTVREPNALGSDDDDRYDDRLLPAIETVRAFMLESLDAACEGVMLKRLDGDKSRYSPSKRSDCWLKLKKDYCENLRDSLDLVPIGAWFGQGRKAGWYSPFLLAVYDPETETYQSMCRCMSGFTDEFYRTRRENFGKPPSLVESGVKPPVYDTLEQPDVWFNPTEVWEIRGADLTLSPKHRAAAGARHEERGISLRFPRFIRVRDDKNVEDASGPEEVARLFDAQQSRYDGQGESATRRLAEQAALDAEAEKDEGDSDEDDDGGDREAVLDGDEEER</sequence>
<feature type="domain" description="ATP-dependent DNA ligase family profile" evidence="7">
    <location>
        <begin position="404"/>
        <end position="484"/>
    </location>
</feature>
<evidence type="ECO:0000256" key="6">
    <source>
        <dbReference type="SAM" id="MobiDB-lite"/>
    </source>
</evidence>
<name>C1E332_MICCC</name>
<keyword evidence="3" id="KW-0235">DNA replication</keyword>
<evidence type="ECO:0000256" key="3">
    <source>
        <dbReference type="ARBA" id="ARBA00022705"/>
    </source>
</evidence>
<dbReference type="KEGG" id="mis:MICPUN_97217"/>
<comment type="similarity">
    <text evidence="1">Belongs to the ATP-dependent DNA ligase family.</text>
</comment>
<dbReference type="eggNOG" id="KOG0967">
    <property type="taxonomic scope" value="Eukaryota"/>
</dbReference>
<dbReference type="STRING" id="296587.C1E332"/>
<keyword evidence="9" id="KW-1185">Reference proteome</keyword>
<dbReference type="Gene3D" id="3.30.470.30">
    <property type="entry name" value="DNA ligase/mRNA capping enzyme"/>
    <property type="match status" value="1"/>
</dbReference>
<dbReference type="OrthoDB" id="206088at2759"/>
<dbReference type="Gene3D" id="1.10.3260.10">
    <property type="entry name" value="DNA ligase, ATP-dependent, N-terminal domain"/>
    <property type="match status" value="1"/>
</dbReference>
<dbReference type="GO" id="GO:0005524">
    <property type="term" value="F:ATP binding"/>
    <property type="evidence" value="ECO:0007669"/>
    <property type="project" value="UniProtKB-KW"/>
</dbReference>
<dbReference type="PANTHER" id="PTHR45674:SF9">
    <property type="entry name" value="DNA LIGASE 3"/>
    <property type="match status" value="1"/>
</dbReference>
<dbReference type="SUPFAM" id="SSF50249">
    <property type="entry name" value="Nucleic acid-binding proteins"/>
    <property type="match status" value="1"/>
</dbReference>
<evidence type="ECO:0000256" key="2">
    <source>
        <dbReference type="ARBA" id="ARBA00022598"/>
    </source>
</evidence>
<dbReference type="GeneID" id="8242378"/>
<dbReference type="InterPro" id="IPR036599">
    <property type="entry name" value="DNA_ligase_N_sf"/>
</dbReference>
<organism evidence="8 9">
    <name type="scientific">Micromonas commoda (strain RCC299 / NOUM17 / CCMP2709)</name>
    <name type="common">Picoplanktonic green alga</name>
    <dbReference type="NCBI Taxonomy" id="296587"/>
    <lineage>
        <taxon>Eukaryota</taxon>
        <taxon>Viridiplantae</taxon>
        <taxon>Chlorophyta</taxon>
        <taxon>Mamiellophyceae</taxon>
        <taxon>Mamiellales</taxon>
        <taxon>Mamiellaceae</taxon>
        <taxon>Micromonas</taxon>
    </lineage>
</organism>
<keyword evidence="4" id="KW-0547">Nucleotide-binding</keyword>
<dbReference type="InterPro" id="IPR012309">
    <property type="entry name" value="DNA_ligase_ATP-dep_C"/>
</dbReference>
<evidence type="ECO:0000256" key="5">
    <source>
        <dbReference type="ARBA" id="ARBA00022840"/>
    </source>
</evidence>
<evidence type="ECO:0000313" key="9">
    <source>
        <dbReference type="Proteomes" id="UP000002009"/>
    </source>
</evidence>
<dbReference type="EMBL" id="CP001324">
    <property type="protein sequence ID" value="ACO62021.1"/>
    <property type="molecule type" value="Genomic_DNA"/>
</dbReference>
<dbReference type="GO" id="GO:0003677">
    <property type="term" value="F:DNA binding"/>
    <property type="evidence" value="ECO:0007669"/>
    <property type="project" value="InterPro"/>
</dbReference>
<dbReference type="InterPro" id="IPR016059">
    <property type="entry name" value="DNA_ligase_ATP-dep_CS"/>
</dbReference>
<dbReference type="GO" id="GO:0003910">
    <property type="term" value="F:DNA ligase (ATP) activity"/>
    <property type="evidence" value="ECO:0007669"/>
    <property type="project" value="InterPro"/>
</dbReference>
<evidence type="ECO:0000259" key="7">
    <source>
        <dbReference type="PROSITE" id="PS50160"/>
    </source>
</evidence>
<gene>
    <name evidence="8" type="ORF">MICPUN_97217</name>
</gene>
<reference evidence="8 9" key="1">
    <citation type="journal article" date="2009" name="Science">
        <title>Green evolution and dynamic adaptations revealed by genomes of the marine picoeukaryotes Micromonas.</title>
        <authorList>
            <person name="Worden A.Z."/>
            <person name="Lee J.H."/>
            <person name="Mock T."/>
            <person name="Rouze P."/>
            <person name="Simmons M.P."/>
            <person name="Aerts A.L."/>
            <person name="Allen A.E."/>
            <person name="Cuvelier M.L."/>
            <person name="Derelle E."/>
            <person name="Everett M.V."/>
            <person name="Foulon E."/>
            <person name="Grimwood J."/>
            <person name="Gundlach H."/>
            <person name="Henrissat B."/>
            <person name="Napoli C."/>
            <person name="McDonald S.M."/>
            <person name="Parker M.S."/>
            <person name="Rombauts S."/>
            <person name="Salamov A."/>
            <person name="Von Dassow P."/>
            <person name="Badger J.H."/>
            <person name="Coutinho P.M."/>
            <person name="Demir E."/>
            <person name="Dubchak I."/>
            <person name="Gentemann C."/>
            <person name="Eikrem W."/>
            <person name="Gready J.E."/>
            <person name="John U."/>
            <person name="Lanier W."/>
            <person name="Lindquist E.A."/>
            <person name="Lucas S."/>
            <person name="Mayer K.F."/>
            <person name="Moreau H."/>
            <person name="Not F."/>
            <person name="Otillar R."/>
            <person name="Panaud O."/>
            <person name="Pangilinan J."/>
            <person name="Paulsen I."/>
            <person name="Piegu B."/>
            <person name="Poliakov A."/>
            <person name="Robbens S."/>
            <person name="Schmutz J."/>
            <person name="Toulza E."/>
            <person name="Wyss T."/>
            <person name="Zelensky A."/>
            <person name="Zhou K."/>
            <person name="Armbrust E.V."/>
            <person name="Bhattacharya D."/>
            <person name="Goodenough U.W."/>
            <person name="Van de Peer Y."/>
            <person name="Grigoriev I.V."/>
        </authorList>
    </citation>
    <scope>NUCLEOTIDE SEQUENCE [LARGE SCALE GENOMIC DNA]</scope>
    <source>
        <strain evidence="9">RCC299 / NOUM17</strain>
    </source>
</reference>
<dbReference type="GO" id="GO:0006310">
    <property type="term" value="P:DNA recombination"/>
    <property type="evidence" value="ECO:0007669"/>
    <property type="project" value="InterPro"/>
</dbReference>
<evidence type="ECO:0000256" key="1">
    <source>
        <dbReference type="ARBA" id="ARBA00007572"/>
    </source>
</evidence>
<dbReference type="PANTHER" id="PTHR45674">
    <property type="entry name" value="DNA LIGASE 1/3 FAMILY MEMBER"/>
    <property type="match status" value="1"/>
</dbReference>
<dbReference type="OMA" id="NCEDRTA"/>
<keyword evidence="5" id="KW-0067">ATP-binding</keyword>
<dbReference type="SUPFAM" id="SSF117018">
    <property type="entry name" value="ATP-dependent DNA ligase DNA-binding domain"/>
    <property type="match status" value="1"/>
</dbReference>
<dbReference type="Pfam" id="PF04679">
    <property type="entry name" value="DNA_ligase_A_C"/>
    <property type="match status" value="1"/>
</dbReference>
<dbReference type="PROSITE" id="PS00697">
    <property type="entry name" value="DNA_LIGASE_A1"/>
    <property type="match status" value="1"/>
</dbReference>
<dbReference type="Proteomes" id="UP000002009">
    <property type="component" value="Chromosome 3"/>
</dbReference>
<dbReference type="InParanoid" id="C1E332"/>
<feature type="region of interest" description="Disordered" evidence="6">
    <location>
        <begin position="604"/>
        <end position="654"/>
    </location>
</feature>